<gene>
    <name evidence="2" type="ORF">K2173_005430</name>
</gene>
<dbReference type="GO" id="GO:0006970">
    <property type="term" value="P:response to osmotic stress"/>
    <property type="evidence" value="ECO:0007669"/>
    <property type="project" value="InterPro"/>
</dbReference>
<name>A0AAV8T6N2_9ROSI</name>
<dbReference type="Proteomes" id="UP001159364">
    <property type="component" value="Linkage Group LG06"/>
</dbReference>
<proteinExistence type="predicted"/>
<evidence type="ECO:0000313" key="3">
    <source>
        <dbReference type="Proteomes" id="UP001159364"/>
    </source>
</evidence>
<evidence type="ECO:0000313" key="2">
    <source>
        <dbReference type="EMBL" id="KAJ8761858.1"/>
    </source>
</evidence>
<feature type="chain" id="PRO_5043541193" evidence="1">
    <location>
        <begin position="26"/>
        <end position="102"/>
    </location>
</feature>
<accession>A0AAV8T6N2</accession>
<evidence type="ECO:0000256" key="1">
    <source>
        <dbReference type="SAM" id="SignalP"/>
    </source>
</evidence>
<dbReference type="AlphaFoldDB" id="A0AAV8T6N2"/>
<dbReference type="GO" id="GO:0006995">
    <property type="term" value="P:cellular response to nitrogen starvation"/>
    <property type="evidence" value="ECO:0007669"/>
    <property type="project" value="InterPro"/>
</dbReference>
<dbReference type="PANTHER" id="PTHR37180:SF2">
    <property type="entry name" value="PRECURSOR OF CEP14"/>
    <property type="match status" value="1"/>
</dbReference>
<protein>
    <submittedName>
        <fullName evidence="2">Uncharacterized protein</fullName>
    </submittedName>
</protein>
<keyword evidence="3" id="KW-1185">Reference proteome</keyword>
<dbReference type="InterPro" id="IPR038930">
    <property type="entry name" value="CEP13/CEP14"/>
</dbReference>
<dbReference type="EMBL" id="JAIWQS010000006">
    <property type="protein sequence ID" value="KAJ8761858.1"/>
    <property type="molecule type" value="Genomic_DNA"/>
</dbReference>
<dbReference type="PANTHER" id="PTHR37180">
    <property type="entry name" value="PRECURSOR OF CEP14"/>
    <property type="match status" value="1"/>
</dbReference>
<keyword evidence="1" id="KW-0732">Signal</keyword>
<feature type="signal peptide" evidence="1">
    <location>
        <begin position="1"/>
        <end position="25"/>
    </location>
</feature>
<comment type="caution">
    <text evidence="2">The sequence shown here is derived from an EMBL/GenBank/DDBJ whole genome shotgun (WGS) entry which is preliminary data.</text>
</comment>
<sequence>MARSCAALLLIFLTALATFLSNAEGSNRKLLSTTSTSLMETSSSLPLAIKRLFLGALPKGTVPPSSPSNKGHLKLDNQQLFRRHLGRIDRFLQVVPSPGAGH</sequence>
<reference evidence="2 3" key="1">
    <citation type="submission" date="2021-09" db="EMBL/GenBank/DDBJ databases">
        <title>Genomic insights and catalytic innovation underlie evolution of tropane alkaloids biosynthesis.</title>
        <authorList>
            <person name="Wang Y.-J."/>
            <person name="Tian T."/>
            <person name="Huang J.-P."/>
            <person name="Huang S.-X."/>
        </authorList>
    </citation>
    <scope>NUCLEOTIDE SEQUENCE [LARGE SCALE GENOMIC DNA]</scope>
    <source>
        <strain evidence="2">KIB-2018</strain>
        <tissue evidence="2">Leaf</tissue>
    </source>
</reference>
<organism evidence="2 3">
    <name type="scientific">Erythroxylum novogranatense</name>
    <dbReference type="NCBI Taxonomy" id="1862640"/>
    <lineage>
        <taxon>Eukaryota</taxon>
        <taxon>Viridiplantae</taxon>
        <taxon>Streptophyta</taxon>
        <taxon>Embryophyta</taxon>
        <taxon>Tracheophyta</taxon>
        <taxon>Spermatophyta</taxon>
        <taxon>Magnoliopsida</taxon>
        <taxon>eudicotyledons</taxon>
        <taxon>Gunneridae</taxon>
        <taxon>Pentapetalae</taxon>
        <taxon>rosids</taxon>
        <taxon>fabids</taxon>
        <taxon>Malpighiales</taxon>
        <taxon>Erythroxylaceae</taxon>
        <taxon>Erythroxylum</taxon>
    </lineage>
</organism>